<accession>A0ABU1WXX4</accession>
<dbReference type="InterPro" id="IPR000847">
    <property type="entry name" value="LysR_HTH_N"/>
</dbReference>
<comment type="caution">
    <text evidence="6">The sequence shown here is derived from an EMBL/GenBank/DDBJ whole genome shotgun (WGS) entry which is preliminary data.</text>
</comment>
<evidence type="ECO:0000259" key="5">
    <source>
        <dbReference type="PROSITE" id="PS50931"/>
    </source>
</evidence>
<dbReference type="PANTHER" id="PTHR30346:SF28">
    <property type="entry name" value="HTH-TYPE TRANSCRIPTIONAL REGULATOR CYNR"/>
    <property type="match status" value="1"/>
</dbReference>
<dbReference type="CDD" id="cd05466">
    <property type="entry name" value="PBP2_LTTR_substrate"/>
    <property type="match status" value="1"/>
</dbReference>
<dbReference type="Gene3D" id="1.10.10.10">
    <property type="entry name" value="Winged helix-like DNA-binding domain superfamily/Winged helix DNA-binding domain"/>
    <property type="match status" value="1"/>
</dbReference>
<comment type="similarity">
    <text evidence="1">Belongs to the LysR transcriptional regulatory family.</text>
</comment>
<dbReference type="SUPFAM" id="SSF53850">
    <property type="entry name" value="Periplasmic binding protein-like II"/>
    <property type="match status" value="1"/>
</dbReference>
<protein>
    <submittedName>
        <fullName evidence="6">DNA-binding transcriptional LysR family regulator</fullName>
    </submittedName>
</protein>
<feature type="domain" description="HTH lysR-type" evidence="5">
    <location>
        <begin position="9"/>
        <end position="62"/>
    </location>
</feature>
<dbReference type="InterPro" id="IPR036388">
    <property type="entry name" value="WH-like_DNA-bd_sf"/>
</dbReference>
<reference evidence="6 7" key="1">
    <citation type="submission" date="2023-07" db="EMBL/GenBank/DDBJ databases">
        <title>Sorghum-associated microbial communities from plants grown in Nebraska, USA.</title>
        <authorList>
            <person name="Schachtman D."/>
        </authorList>
    </citation>
    <scope>NUCLEOTIDE SEQUENCE [LARGE SCALE GENOMIC DNA]</scope>
    <source>
        <strain evidence="6 7">4256</strain>
    </source>
</reference>
<keyword evidence="2" id="KW-0805">Transcription regulation</keyword>
<dbReference type="Pfam" id="PF00126">
    <property type="entry name" value="HTH_1"/>
    <property type="match status" value="1"/>
</dbReference>
<keyword evidence="3 6" id="KW-0238">DNA-binding</keyword>
<evidence type="ECO:0000256" key="3">
    <source>
        <dbReference type="ARBA" id="ARBA00023125"/>
    </source>
</evidence>
<dbReference type="SUPFAM" id="SSF46785">
    <property type="entry name" value="Winged helix' DNA-binding domain"/>
    <property type="match status" value="1"/>
</dbReference>
<gene>
    <name evidence="6" type="ORF">J2W40_000965</name>
</gene>
<evidence type="ECO:0000313" key="6">
    <source>
        <dbReference type="EMBL" id="MDR7154153.1"/>
    </source>
</evidence>
<sequence>MASMIERYQLRYFLAVVDHGNFSRAAGHCNVAQPTLSVGIAKLERALGGALFLRSGHRVELTQAGSRLLAHARRIEGEFNLAQQVLAGAAQGPLTRMGVIRSLPGATIAAITRAARGIDPDARLELVEGTERELLGHVARGRIDCALTLVGRGSDRFLEEPLREEGYALAVPLDHPAAGQASVAAETLNEDVMIVRRHCEVLSDTSRFFTERGVRPHFAYRSVNDERVMQMVAAGVGITLMPISYAAPDVARPRLAGFDQTRTIGLLYATTSEALAASPPPIVAAARGVLAD</sequence>
<dbReference type="InterPro" id="IPR005119">
    <property type="entry name" value="LysR_subst-bd"/>
</dbReference>
<dbReference type="EMBL" id="JAVDWV010000004">
    <property type="protein sequence ID" value="MDR7154153.1"/>
    <property type="molecule type" value="Genomic_DNA"/>
</dbReference>
<keyword evidence="7" id="KW-1185">Reference proteome</keyword>
<evidence type="ECO:0000313" key="7">
    <source>
        <dbReference type="Proteomes" id="UP001267638"/>
    </source>
</evidence>
<evidence type="ECO:0000256" key="4">
    <source>
        <dbReference type="ARBA" id="ARBA00023163"/>
    </source>
</evidence>
<dbReference type="Gene3D" id="3.40.190.10">
    <property type="entry name" value="Periplasmic binding protein-like II"/>
    <property type="match status" value="2"/>
</dbReference>
<dbReference type="Proteomes" id="UP001267638">
    <property type="component" value="Unassembled WGS sequence"/>
</dbReference>
<name>A0ABU1WXX4_SPHXE</name>
<proteinExistence type="inferred from homology"/>
<keyword evidence="4" id="KW-0804">Transcription</keyword>
<evidence type="ECO:0000256" key="1">
    <source>
        <dbReference type="ARBA" id="ARBA00009437"/>
    </source>
</evidence>
<dbReference type="PRINTS" id="PR00039">
    <property type="entry name" value="HTHLYSR"/>
</dbReference>
<organism evidence="6 7">
    <name type="scientific">Sphingobium xenophagum</name>
    <dbReference type="NCBI Taxonomy" id="121428"/>
    <lineage>
        <taxon>Bacteria</taxon>
        <taxon>Pseudomonadati</taxon>
        <taxon>Pseudomonadota</taxon>
        <taxon>Alphaproteobacteria</taxon>
        <taxon>Sphingomonadales</taxon>
        <taxon>Sphingomonadaceae</taxon>
        <taxon>Sphingobium</taxon>
    </lineage>
</organism>
<dbReference type="InterPro" id="IPR036390">
    <property type="entry name" value="WH_DNA-bd_sf"/>
</dbReference>
<dbReference type="Pfam" id="PF03466">
    <property type="entry name" value="LysR_substrate"/>
    <property type="match status" value="1"/>
</dbReference>
<dbReference type="PROSITE" id="PS50931">
    <property type="entry name" value="HTH_LYSR"/>
    <property type="match status" value="1"/>
</dbReference>
<evidence type="ECO:0000256" key="2">
    <source>
        <dbReference type="ARBA" id="ARBA00023015"/>
    </source>
</evidence>
<dbReference type="PANTHER" id="PTHR30346">
    <property type="entry name" value="TRANSCRIPTIONAL DUAL REGULATOR HCAR-RELATED"/>
    <property type="match status" value="1"/>
</dbReference>
<dbReference type="GO" id="GO:0003677">
    <property type="term" value="F:DNA binding"/>
    <property type="evidence" value="ECO:0007669"/>
    <property type="project" value="UniProtKB-KW"/>
</dbReference>